<dbReference type="InterPro" id="IPR027266">
    <property type="entry name" value="TrmE/GcvT-like"/>
</dbReference>
<dbReference type="Gene3D" id="3.30.1360.120">
    <property type="entry name" value="Probable tRNA modification gtpase trme, domain 1"/>
    <property type="match status" value="1"/>
</dbReference>
<comment type="function">
    <text evidence="7">The glycine cleavage system catalyzes the degradation of glycine.</text>
</comment>
<evidence type="ECO:0000256" key="5">
    <source>
        <dbReference type="ARBA" id="ARBA00031395"/>
    </source>
</evidence>
<feature type="domain" description="Aminomethyltransferase C-terminal" evidence="10">
    <location>
        <begin position="337"/>
        <end position="412"/>
    </location>
</feature>
<dbReference type="Gene3D" id="2.40.30.110">
    <property type="entry name" value="Aminomethyltransferase beta-barrel domains"/>
    <property type="match status" value="1"/>
</dbReference>
<evidence type="ECO:0000256" key="4">
    <source>
        <dbReference type="ARBA" id="ARBA00022679"/>
    </source>
</evidence>
<comment type="catalytic activity">
    <reaction evidence="6 7">
        <text>N(6)-[(R)-S(8)-aminomethyldihydrolipoyl]-L-lysyl-[protein] + (6S)-5,6,7,8-tetrahydrofolate = N(6)-[(R)-dihydrolipoyl]-L-lysyl-[protein] + (6R)-5,10-methylene-5,6,7,8-tetrahydrofolate + NH4(+)</text>
        <dbReference type="Rhea" id="RHEA:16945"/>
        <dbReference type="Rhea" id="RHEA-COMP:10475"/>
        <dbReference type="Rhea" id="RHEA-COMP:10492"/>
        <dbReference type="ChEBI" id="CHEBI:15636"/>
        <dbReference type="ChEBI" id="CHEBI:28938"/>
        <dbReference type="ChEBI" id="CHEBI:57453"/>
        <dbReference type="ChEBI" id="CHEBI:83100"/>
        <dbReference type="ChEBI" id="CHEBI:83143"/>
        <dbReference type="EC" id="2.1.2.10"/>
    </reaction>
</comment>
<dbReference type="GO" id="GO:0008168">
    <property type="term" value="F:methyltransferase activity"/>
    <property type="evidence" value="ECO:0007669"/>
    <property type="project" value="UniProtKB-KW"/>
</dbReference>
<dbReference type="InterPro" id="IPR029043">
    <property type="entry name" value="GcvT/YgfZ_C"/>
</dbReference>
<dbReference type="PIRSF" id="PIRSF006487">
    <property type="entry name" value="GcvT"/>
    <property type="match status" value="1"/>
</dbReference>
<keyword evidence="11" id="KW-0489">Methyltransferase</keyword>
<keyword evidence="4 7" id="KW-0808">Transferase</keyword>
<dbReference type="Pfam" id="PF01571">
    <property type="entry name" value="GCV_T"/>
    <property type="match status" value="2"/>
</dbReference>
<dbReference type="NCBIfam" id="NF001567">
    <property type="entry name" value="PRK00389.1"/>
    <property type="match status" value="1"/>
</dbReference>
<dbReference type="Proteomes" id="UP000256727">
    <property type="component" value="Unassembled WGS sequence"/>
</dbReference>
<dbReference type="HAMAP" id="MF_00259">
    <property type="entry name" value="GcvT"/>
    <property type="match status" value="1"/>
</dbReference>
<dbReference type="GO" id="GO:0032259">
    <property type="term" value="P:methylation"/>
    <property type="evidence" value="ECO:0007669"/>
    <property type="project" value="UniProtKB-KW"/>
</dbReference>
<dbReference type="InterPro" id="IPR022903">
    <property type="entry name" value="GcvT_bac"/>
</dbReference>
<feature type="domain" description="GCVT N-terminal" evidence="9">
    <location>
        <begin position="12"/>
        <end position="109"/>
    </location>
</feature>
<reference evidence="11 12" key="1">
    <citation type="submission" date="2018-07" db="EMBL/GenBank/DDBJ databases">
        <title>Sequencing the genomes of 1000 actinobacteria strains.</title>
        <authorList>
            <person name="Klenk H.-P."/>
        </authorList>
    </citation>
    <scope>NUCLEOTIDE SEQUENCE [LARGE SCALE GENOMIC DNA]</scope>
    <source>
        <strain evidence="11 12">DSM 14442</strain>
    </source>
</reference>
<dbReference type="Gene3D" id="3.30.70.1400">
    <property type="entry name" value="Aminomethyltransferase beta-barrel domains"/>
    <property type="match status" value="1"/>
</dbReference>
<dbReference type="InterPro" id="IPR006222">
    <property type="entry name" value="GCVT_N"/>
</dbReference>
<evidence type="ECO:0000256" key="8">
    <source>
        <dbReference type="PIRSR" id="PIRSR006487-1"/>
    </source>
</evidence>
<dbReference type="Pfam" id="PF08669">
    <property type="entry name" value="GCV_T_C"/>
    <property type="match status" value="1"/>
</dbReference>
<evidence type="ECO:0000256" key="1">
    <source>
        <dbReference type="ARBA" id="ARBA00008609"/>
    </source>
</evidence>
<feature type="binding site" evidence="8">
    <location>
        <position position="232"/>
    </location>
    <ligand>
        <name>substrate</name>
    </ligand>
</feature>
<accession>A0A3D9LIU9</accession>
<dbReference type="PANTHER" id="PTHR43757">
    <property type="entry name" value="AMINOMETHYLTRANSFERASE"/>
    <property type="match status" value="1"/>
</dbReference>
<evidence type="ECO:0000256" key="3">
    <source>
        <dbReference type="ARBA" id="ARBA00022576"/>
    </source>
</evidence>
<proteinExistence type="inferred from homology"/>
<dbReference type="InterPro" id="IPR013977">
    <property type="entry name" value="GcvT_C"/>
</dbReference>
<dbReference type="GO" id="GO:0005829">
    <property type="term" value="C:cytosol"/>
    <property type="evidence" value="ECO:0007669"/>
    <property type="project" value="TreeGrafter"/>
</dbReference>
<keyword evidence="12" id="KW-1185">Reference proteome</keyword>
<evidence type="ECO:0000259" key="9">
    <source>
        <dbReference type="Pfam" id="PF01571"/>
    </source>
</evidence>
<evidence type="ECO:0000313" key="12">
    <source>
        <dbReference type="Proteomes" id="UP000256727"/>
    </source>
</evidence>
<comment type="caution">
    <text evidence="11">The sequence shown here is derived from an EMBL/GenBank/DDBJ whole genome shotgun (WGS) entry which is preliminary data.</text>
</comment>
<dbReference type="AlphaFoldDB" id="A0A3D9LIU9"/>
<dbReference type="InterPro" id="IPR006223">
    <property type="entry name" value="GcvT"/>
</dbReference>
<dbReference type="NCBIfam" id="TIGR00528">
    <property type="entry name" value="gcvT"/>
    <property type="match status" value="1"/>
</dbReference>
<dbReference type="GO" id="GO:0004047">
    <property type="term" value="F:aminomethyltransferase activity"/>
    <property type="evidence" value="ECO:0007669"/>
    <property type="project" value="UniProtKB-UniRule"/>
</dbReference>
<evidence type="ECO:0000259" key="10">
    <source>
        <dbReference type="Pfam" id="PF08669"/>
    </source>
</evidence>
<sequence length="416" mass="42398">MSESTSNSTTPLHGVHVEAGASFTDFGGWQMPLKYGSELAEHQAVRTSAGLFDLSHMGEVRVSGPQSAEALDYALTARVSAVAPGRAKYSLICTDSGTVLDDLIVYRLDGGGAGSGTGEAADGSDTTEPEAREFLVVPNAGNAPAVAAALTERAAGFDATVRNESSQTALVAVQGPEAARILAAVLPEGEAAELGGMRYYSARPATIRTGGEAGDVTVLAARTGYTGEDGFELIIGPVADRGALSTAATAVWHALLGAAEGLGVGLLPCGLASRDSLRLEAGMPLYGNELDLGHLPSESGAGTAVPLKTKEGDFVGRDALLAARQAGTGITTGQTIVALKGTGRRAARAGYPVLDGGGNQIGEVTSGVPSPTLGHPIALARIDVAYKDAGTELSVDLRGKAEPFTVVEPPFYRRAQ</sequence>
<evidence type="ECO:0000313" key="11">
    <source>
        <dbReference type="EMBL" id="REE04993.1"/>
    </source>
</evidence>
<organism evidence="11 12">
    <name type="scientific">Citricoccus muralis</name>
    <dbReference type="NCBI Taxonomy" id="169134"/>
    <lineage>
        <taxon>Bacteria</taxon>
        <taxon>Bacillati</taxon>
        <taxon>Actinomycetota</taxon>
        <taxon>Actinomycetes</taxon>
        <taxon>Micrococcales</taxon>
        <taxon>Micrococcaceae</taxon>
        <taxon>Citricoccus</taxon>
    </lineage>
</organism>
<protein>
    <recommendedName>
        <fullName evidence="2 7">Aminomethyltransferase</fullName>
        <ecNumber evidence="2 7">2.1.2.10</ecNumber>
    </recommendedName>
    <alternativeName>
        <fullName evidence="5 7">Glycine cleavage system T protein</fullName>
    </alternativeName>
</protein>
<dbReference type="FunFam" id="2.40.30.110:FF:000003">
    <property type="entry name" value="Aminomethyltransferase"/>
    <property type="match status" value="1"/>
</dbReference>
<comment type="subunit">
    <text evidence="7">The glycine cleavage system is composed of four proteins: P, T, L and H.</text>
</comment>
<dbReference type="SUPFAM" id="SSF101790">
    <property type="entry name" value="Aminomethyltransferase beta-barrel domain"/>
    <property type="match status" value="1"/>
</dbReference>
<evidence type="ECO:0000256" key="2">
    <source>
        <dbReference type="ARBA" id="ARBA00012616"/>
    </source>
</evidence>
<comment type="similarity">
    <text evidence="1 7">Belongs to the GcvT family.</text>
</comment>
<name>A0A3D9LIU9_9MICC</name>
<dbReference type="RefSeq" id="WP_115932843.1">
    <property type="nucleotide sequence ID" value="NZ_QREH01000001.1"/>
</dbReference>
<dbReference type="InterPro" id="IPR028896">
    <property type="entry name" value="GcvT/YgfZ/DmdA"/>
</dbReference>
<gene>
    <name evidence="7" type="primary">gcvT</name>
    <name evidence="11" type="ORF">C8E99_2852</name>
</gene>
<evidence type="ECO:0000256" key="6">
    <source>
        <dbReference type="ARBA" id="ARBA00047665"/>
    </source>
</evidence>
<keyword evidence="3 7" id="KW-0032">Aminotransferase</keyword>
<dbReference type="OrthoDB" id="9774591at2"/>
<dbReference type="Gene3D" id="4.10.1250.10">
    <property type="entry name" value="Aminomethyltransferase fragment"/>
    <property type="match status" value="1"/>
</dbReference>
<dbReference type="GO" id="GO:0019464">
    <property type="term" value="P:glycine decarboxylation via glycine cleavage system"/>
    <property type="evidence" value="ECO:0007669"/>
    <property type="project" value="UniProtKB-UniRule"/>
</dbReference>
<dbReference type="GO" id="GO:0005960">
    <property type="term" value="C:glycine cleavage complex"/>
    <property type="evidence" value="ECO:0007669"/>
    <property type="project" value="InterPro"/>
</dbReference>
<dbReference type="PANTHER" id="PTHR43757:SF2">
    <property type="entry name" value="AMINOMETHYLTRANSFERASE, MITOCHONDRIAL"/>
    <property type="match status" value="1"/>
</dbReference>
<dbReference type="EMBL" id="QREH01000001">
    <property type="protein sequence ID" value="REE04993.1"/>
    <property type="molecule type" value="Genomic_DNA"/>
</dbReference>
<evidence type="ECO:0000256" key="7">
    <source>
        <dbReference type="HAMAP-Rule" id="MF_00259"/>
    </source>
</evidence>
<feature type="domain" description="GCVT N-terminal" evidence="9">
    <location>
        <begin position="130"/>
        <end position="308"/>
    </location>
</feature>
<dbReference type="EC" id="2.1.2.10" evidence="2 7"/>
<dbReference type="GO" id="GO:0008483">
    <property type="term" value="F:transaminase activity"/>
    <property type="evidence" value="ECO:0007669"/>
    <property type="project" value="UniProtKB-KW"/>
</dbReference>
<dbReference type="SUPFAM" id="SSF103025">
    <property type="entry name" value="Folate-binding domain"/>
    <property type="match status" value="1"/>
</dbReference>